<reference evidence="1 2" key="1">
    <citation type="submission" date="2024-09" db="EMBL/GenBank/DDBJ databases">
        <authorList>
            <person name="Lee S.D."/>
        </authorList>
    </citation>
    <scope>NUCLEOTIDE SEQUENCE [LARGE SCALE GENOMIC DNA]</scope>
    <source>
        <strain evidence="1 2">N1-5</strain>
    </source>
</reference>
<sequence length="61" mass="6805">MMQGTVEQDISTEVADLDEVSLELMGASEDLAFSKIVERIVPTYTRVERLKVTAFQSKIKG</sequence>
<keyword evidence="2" id="KW-1185">Reference proteome</keyword>
<accession>A0ABV6V051</accession>
<name>A0ABV6V051_9ACTN</name>
<protein>
    <recommendedName>
        <fullName evidence="3">FXSXX-COOH protein</fullName>
    </recommendedName>
</protein>
<evidence type="ECO:0000313" key="1">
    <source>
        <dbReference type="EMBL" id="MFC1407095.1"/>
    </source>
</evidence>
<dbReference type="Proteomes" id="UP001592528">
    <property type="component" value="Unassembled WGS sequence"/>
</dbReference>
<dbReference type="RefSeq" id="WP_030266596.1">
    <property type="nucleotide sequence ID" value="NZ_JBHEZZ010000038.1"/>
</dbReference>
<dbReference type="EMBL" id="JBHEZZ010000038">
    <property type="protein sequence ID" value="MFC1407095.1"/>
    <property type="molecule type" value="Genomic_DNA"/>
</dbReference>
<organism evidence="1 2">
    <name type="scientific">Streptacidiphilus cavernicola</name>
    <dbReference type="NCBI Taxonomy" id="3342716"/>
    <lineage>
        <taxon>Bacteria</taxon>
        <taxon>Bacillati</taxon>
        <taxon>Actinomycetota</taxon>
        <taxon>Actinomycetes</taxon>
        <taxon>Kitasatosporales</taxon>
        <taxon>Streptomycetaceae</taxon>
        <taxon>Streptacidiphilus</taxon>
    </lineage>
</organism>
<evidence type="ECO:0000313" key="2">
    <source>
        <dbReference type="Proteomes" id="UP001592528"/>
    </source>
</evidence>
<gene>
    <name evidence="1" type="ORF">ACEZDJ_38010</name>
</gene>
<comment type="caution">
    <text evidence="1">The sequence shown here is derived from an EMBL/GenBank/DDBJ whole genome shotgun (WGS) entry which is preliminary data.</text>
</comment>
<proteinExistence type="predicted"/>
<evidence type="ECO:0008006" key="3">
    <source>
        <dbReference type="Google" id="ProtNLM"/>
    </source>
</evidence>